<evidence type="ECO:0000256" key="2">
    <source>
        <dbReference type="ARBA" id="ARBA00012959"/>
    </source>
</evidence>
<dbReference type="PANTHER" id="PTHR24096:SF346">
    <property type="entry name" value="4-COUMARATE--COA LIGASE-LIKE 7"/>
    <property type="match status" value="1"/>
</dbReference>
<dbReference type="AlphaFoldDB" id="A0A5J9SCC1"/>
<organism evidence="10 11">
    <name type="scientific">Eragrostis curvula</name>
    <name type="common">weeping love grass</name>
    <dbReference type="NCBI Taxonomy" id="38414"/>
    <lineage>
        <taxon>Eukaryota</taxon>
        <taxon>Viridiplantae</taxon>
        <taxon>Streptophyta</taxon>
        <taxon>Embryophyta</taxon>
        <taxon>Tracheophyta</taxon>
        <taxon>Spermatophyta</taxon>
        <taxon>Magnoliopsida</taxon>
        <taxon>Liliopsida</taxon>
        <taxon>Poales</taxon>
        <taxon>Poaceae</taxon>
        <taxon>PACMAD clade</taxon>
        <taxon>Chloridoideae</taxon>
        <taxon>Eragrostideae</taxon>
        <taxon>Eragrostidinae</taxon>
        <taxon>Eragrostis</taxon>
    </lineage>
</organism>
<dbReference type="OrthoDB" id="10253869at2759"/>
<dbReference type="EC" id="6.2.1.12" evidence="2"/>
<comment type="catalytic activity">
    <reaction evidence="7">
        <text>(E)-4-coumaroyl-AMP + CoA = (E)-4-coumaroyl-CoA + AMP + H(+)</text>
        <dbReference type="Rhea" id="RHEA:72423"/>
        <dbReference type="ChEBI" id="CHEBI:15378"/>
        <dbReference type="ChEBI" id="CHEBI:57287"/>
        <dbReference type="ChEBI" id="CHEBI:85008"/>
        <dbReference type="ChEBI" id="CHEBI:192348"/>
        <dbReference type="ChEBI" id="CHEBI:456215"/>
    </reaction>
    <physiologicalReaction direction="left-to-right" evidence="7">
        <dbReference type="Rhea" id="RHEA:72424"/>
    </physiologicalReaction>
</comment>
<comment type="catalytic activity">
    <reaction evidence="6">
        <text>(E)-4-coumarate + ATP + H(+) = (E)-4-coumaroyl-AMP + diphosphate</text>
        <dbReference type="Rhea" id="RHEA:72419"/>
        <dbReference type="ChEBI" id="CHEBI:12876"/>
        <dbReference type="ChEBI" id="CHEBI:15378"/>
        <dbReference type="ChEBI" id="CHEBI:30616"/>
        <dbReference type="ChEBI" id="CHEBI:33019"/>
        <dbReference type="ChEBI" id="CHEBI:192348"/>
    </reaction>
    <physiologicalReaction direction="left-to-right" evidence="6">
        <dbReference type="Rhea" id="RHEA:72420"/>
    </physiologicalReaction>
</comment>
<comment type="catalytic activity">
    <reaction evidence="8">
        <text>(E)-4-coumarate + ATP + CoA = (E)-4-coumaroyl-CoA + AMP + diphosphate</text>
        <dbReference type="Rhea" id="RHEA:19641"/>
        <dbReference type="ChEBI" id="CHEBI:12876"/>
        <dbReference type="ChEBI" id="CHEBI:30616"/>
        <dbReference type="ChEBI" id="CHEBI:33019"/>
        <dbReference type="ChEBI" id="CHEBI:57287"/>
        <dbReference type="ChEBI" id="CHEBI:85008"/>
        <dbReference type="ChEBI" id="CHEBI:456215"/>
        <dbReference type="EC" id="6.2.1.12"/>
    </reaction>
    <physiologicalReaction direction="left-to-right" evidence="8">
        <dbReference type="Rhea" id="RHEA:19642"/>
    </physiologicalReaction>
</comment>
<dbReference type="PANTHER" id="PTHR24096">
    <property type="entry name" value="LONG-CHAIN-FATTY-ACID--COA LIGASE"/>
    <property type="match status" value="1"/>
</dbReference>
<dbReference type="GO" id="GO:0016207">
    <property type="term" value="F:4-coumarate-CoA ligase activity"/>
    <property type="evidence" value="ECO:0007669"/>
    <property type="project" value="UniProtKB-EC"/>
</dbReference>
<comment type="similarity">
    <text evidence="1">Belongs to the ATP-dependent AMP-binding enzyme family.</text>
</comment>
<dbReference type="EMBL" id="RWGY01001112">
    <property type="protein sequence ID" value="TVT96947.1"/>
    <property type="molecule type" value="Genomic_DNA"/>
</dbReference>
<dbReference type="Gene3D" id="3.30.300.30">
    <property type="match status" value="1"/>
</dbReference>
<feature type="non-terminal residue" evidence="10">
    <location>
        <position position="148"/>
    </location>
</feature>
<evidence type="ECO:0000256" key="8">
    <source>
        <dbReference type="ARBA" id="ARBA00034252"/>
    </source>
</evidence>
<dbReference type="Gene3D" id="3.40.50.12780">
    <property type="entry name" value="N-terminal domain of ligase-like"/>
    <property type="match status" value="1"/>
</dbReference>
<name>A0A5J9SCC1_9POAL</name>
<sequence>YIGGDETNIHVFDSDGWLKTGDLCYIDDDGFLYVVERLKELIKYKAYQVAPAELEDVLHLIPGVLDAAVVPYPDQEAGELPMAFVVKQKESNLSEDQIMEFVGKQVAPHKKIRKVVFLESIPRLASGKLLRRELRNLVSMLPKVSSRL</sequence>
<keyword evidence="3" id="KW-0436">Ligase</keyword>
<dbReference type="Gramene" id="TVT96947">
    <property type="protein sequence ID" value="TVT96947"/>
    <property type="gene ID" value="EJB05_57831"/>
</dbReference>
<reference evidence="10 11" key="1">
    <citation type="journal article" date="2019" name="Sci. Rep.">
        <title>A high-quality genome of Eragrostis curvula grass provides insights into Poaceae evolution and supports new strategies to enhance forage quality.</title>
        <authorList>
            <person name="Carballo J."/>
            <person name="Santos B.A.C.M."/>
            <person name="Zappacosta D."/>
            <person name="Garbus I."/>
            <person name="Selva J.P."/>
            <person name="Gallo C.A."/>
            <person name="Diaz A."/>
            <person name="Albertini E."/>
            <person name="Caccamo M."/>
            <person name="Echenique V."/>
        </authorList>
    </citation>
    <scope>NUCLEOTIDE SEQUENCE [LARGE SCALE GENOMIC DNA]</scope>
    <source>
        <strain evidence="11">cv. Victoria</strain>
        <tissue evidence="10">Leaf</tissue>
    </source>
</reference>
<evidence type="ECO:0000256" key="7">
    <source>
        <dbReference type="ARBA" id="ARBA00034223"/>
    </source>
</evidence>
<feature type="non-terminal residue" evidence="10">
    <location>
        <position position="1"/>
    </location>
</feature>
<proteinExistence type="inferred from homology"/>
<dbReference type="SUPFAM" id="SSF56801">
    <property type="entry name" value="Acetyl-CoA synthetase-like"/>
    <property type="match status" value="1"/>
</dbReference>
<dbReference type="InterPro" id="IPR042099">
    <property type="entry name" value="ANL_N_sf"/>
</dbReference>
<dbReference type="InterPro" id="IPR025110">
    <property type="entry name" value="AMP-bd_C"/>
</dbReference>
<evidence type="ECO:0000259" key="9">
    <source>
        <dbReference type="Pfam" id="PF13193"/>
    </source>
</evidence>
<evidence type="ECO:0000313" key="10">
    <source>
        <dbReference type="EMBL" id="TVT96947.1"/>
    </source>
</evidence>
<evidence type="ECO:0000256" key="5">
    <source>
        <dbReference type="ARBA" id="ARBA00022840"/>
    </source>
</evidence>
<evidence type="ECO:0000256" key="3">
    <source>
        <dbReference type="ARBA" id="ARBA00022598"/>
    </source>
</evidence>
<feature type="domain" description="AMP-binding enzyme C-terminal" evidence="9">
    <location>
        <begin position="53"/>
        <end position="128"/>
    </location>
</feature>
<keyword evidence="11" id="KW-1185">Reference proteome</keyword>
<protein>
    <recommendedName>
        <fullName evidence="2">4-coumarate--CoA ligase</fullName>
        <ecNumber evidence="2">6.2.1.12</ecNumber>
    </recommendedName>
</protein>
<comment type="caution">
    <text evidence="10">The sequence shown here is derived from an EMBL/GenBank/DDBJ whole genome shotgun (WGS) entry which is preliminary data.</text>
</comment>
<gene>
    <name evidence="10" type="ORF">EJB05_57831</name>
</gene>
<dbReference type="GO" id="GO:0005524">
    <property type="term" value="F:ATP binding"/>
    <property type="evidence" value="ECO:0007669"/>
    <property type="project" value="UniProtKB-KW"/>
</dbReference>
<keyword evidence="5" id="KW-0067">ATP-binding</keyword>
<evidence type="ECO:0000256" key="4">
    <source>
        <dbReference type="ARBA" id="ARBA00022741"/>
    </source>
</evidence>
<dbReference type="FunFam" id="3.30.300.30:FF:000007">
    <property type="entry name" value="4-coumarate--CoA ligase 2"/>
    <property type="match status" value="1"/>
</dbReference>
<dbReference type="Proteomes" id="UP000324897">
    <property type="component" value="Unassembled WGS sequence"/>
</dbReference>
<accession>A0A5J9SCC1</accession>
<keyword evidence="4" id="KW-0547">Nucleotide-binding</keyword>
<evidence type="ECO:0000313" key="11">
    <source>
        <dbReference type="Proteomes" id="UP000324897"/>
    </source>
</evidence>
<dbReference type="Pfam" id="PF13193">
    <property type="entry name" value="AMP-binding_C"/>
    <property type="match status" value="1"/>
</dbReference>
<dbReference type="InterPro" id="IPR045851">
    <property type="entry name" value="AMP-bd_C_sf"/>
</dbReference>
<evidence type="ECO:0000256" key="6">
    <source>
        <dbReference type="ARBA" id="ARBA00034219"/>
    </source>
</evidence>
<evidence type="ECO:0000256" key="1">
    <source>
        <dbReference type="ARBA" id="ARBA00006432"/>
    </source>
</evidence>